<evidence type="ECO:0000256" key="1">
    <source>
        <dbReference type="ARBA" id="ARBA00004429"/>
    </source>
</evidence>
<evidence type="ECO:0000256" key="3">
    <source>
        <dbReference type="ARBA" id="ARBA00022475"/>
    </source>
</evidence>
<feature type="transmembrane region" description="Helical" evidence="9">
    <location>
        <begin position="54"/>
        <end position="71"/>
    </location>
</feature>
<comment type="similarity">
    <text evidence="8 9">Belongs to the TRAP transporter small permease family.</text>
</comment>
<dbReference type="InterPro" id="IPR055348">
    <property type="entry name" value="DctQ"/>
</dbReference>
<dbReference type="PANTHER" id="PTHR35011:SF10">
    <property type="entry name" value="TRAP TRANSPORTER SMALL PERMEASE PROTEIN"/>
    <property type="match status" value="1"/>
</dbReference>
<evidence type="ECO:0000313" key="11">
    <source>
        <dbReference type="EMBL" id="TFZ04558.1"/>
    </source>
</evidence>
<gene>
    <name evidence="11" type="ORF">EZ242_02075</name>
</gene>
<keyword evidence="2 9" id="KW-0813">Transport</keyword>
<proteinExistence type="inferred from homology"/>
<dbReference type="Proteomes" id="UP000297564">
    <property type="component" value="Unassembled WGS sequence"/>
</dbReference>
<keyword evidence="12" id="KW-1185">Reference proteome</keyword>
<keyword evidence="3" id="KW-1003">Cell membrane</keyword>
<dbReference type="GO" id="GO:0015740">
    <property type="term" value="P:C4-dicarboxylate transport"/>
    <property type="evidence" value="ECO:0007669"/>
    <property type="project" value="TreeGrafter"/>
</dbReference>
<dbReference type="AlphaFoldDB" id="A0A4Z0C236"/>
<evidence type="ECO:0000256" key="2">
    <source>
        <dbReference type="ARBA" id="ARBA00022448"/>
    </source>
</evidence>
<dbReference type="EMBL" id="SMLL01000001">
    <property type="protein sequence ID" value="TFZ04558.1"/>
    <property type="molecule type" value="Genomic_DNA"/>
</dbReference>
<evidence type="ECO:0000313" key="12">
    <source>
        <dbReference type="Proteomes" id="UP000297564"/>
    </source>
</evidence>
<evidence type="ECO:0000256" key="6">
    <source>
        <dbReference type="ARBA" id="ARBA00022989"/>
    </source>
</evidence>
<feature type="transmembrane region" description="Helical" evidence="9">
    <location>
        <begin position="92"/>
        <end position="110"/>
    </location>
</feature>
<evidence type="ECO:0000259" key="10">
    <source>
        <dbReference type="Pfam" id="PF04290"/>
    </source>
</evidence>
<evidence type="ECO:0000256" key="8">
    <source>
        <dbReference type="ARBA" id="ARBA00038436"/>
    </source>
</evidence>
<dbReference type="GO" id="GO:0022857">
    <property type="term" value="F:transmembrane transporter activity"/>
    <property type="evidence" value="ECO:0007669"/>
    <property type="project" value="UniProtKB-UniRule"/>
</dbReference>
<protein>
    <recommendedName>
        <fullName evidence="9">TRAP transporter small permease protein</fullName>
    </recommendedName>
</protein>
<evidence type="ECO:0000256" key="7">
    <source>
        <dbReference type="ARBA" id="ARBA00023136"/>
    </source>
</evidence>
<keyword evidence="4 9" id="KW-0997">Cell inner membrane</keyword>
<dbReference type="GO" id="GO:0005886">
    <property type="term" value="C:plasma membrane"/>
    <property type="evidence" value="ECO:0007669"/>
    <property type="project" value="UniProtKB-SubCell"/>
</dbReference>
<dbReference type="OrthoDB" id="8030921at2"/>
<keyword evidence="5 9" id="KW-0812">Transmembrane</keyword>
<dbReference type="RefSeq" id="WP_135283440.1">
    <property type="nucleotide sequence ID" value="NZ_SMLL01000001.1"/>
</dbReference>
<comment type="function">
    <text evidence="9">Part of the tripartite ATP-independent periplasmic (TRAP) transport system.</text>
</comment>
<evidence type="ECO:0000256" key="5">
    <source>
        <dbReference type="ARBA" id="ARBA00022692"/>
    </source>
</evidence>
<dbReference type="Pfam" id="PF04290">
    <property type="entry name" value="DctQ"/>
    <property type="match status" value="1"/>
</dbReference>
<keyword evidence="7 9" id="KW-0472">Membrane</keyword>
<sequence length="170" mass="18756">MNLVFRFTGLAADALARLAVLLLGALVLIVSADVGVRAAGLRPLAWVPQVAESILLYATFLPMAALVREKGHVFVEFLRAPLPAWAQRALERFVYLACIAISTWLGWIGWQHLAESVRTGAFVTGTYDMPRWVVFLPMVLGFGLSALEWLRMLLGHDSLYRADAQARGGY</sequence>
<comment type="caution">
    <text evidence="11">The sequence shown here is derived from an EMBL/GenBank/DDBJ whole genome shotgun (WGS) entry which is preliminary data.</text>
</comment>
<dbReference type="InterPro" id="IPR007387">
    <property type="entry name" value="TRAP_DctQ"/>
</dbReference>
<comment type="subcellular location">
    <subcellularLocation>
        <location evidence="1 9">Cell inner membrane</location>
        <topology evidence="1 9">Multi-pass membrane protein</topology>
    </subcellularLocation>
</comment>
<evidence type="ECO:0000256" key="9">
    <source>
        <dbReference type="RuleBase" id="RU369079"/>
    </source>
</evidence>
<dbReference type="PANTHER" id="PTHR35011">
    <property type="entry name" value="2,3-DIKETO-L-GULONATE TRAP TRANSPORTER SMALL PERMEASE PROTEIN YIAM"/>
    <property type="match status" value="1"/>
</dbReference>
<keyword evidence="6 9" id="KW-1133">Transmembrane helix</keyword>
<organism evidence="11 12">
    <name type="scientific">Ramlibacter rhizophilus</name>
    <dbReference type="NCBI Taxonomy" id="1781167"/>
    <lineage>
        <taxon>Bacteria</taxon>
        <taxon>Pseudomonadati</taxon>
        <taxon>Pseudomonadota</taxon>
        <taxon>Betaproteobacteria</taxon>
        <taxon>Burkholderiales</taxon>
        <taxon>Comamonadaceae</taxon>
        <taxon>Ramlibacter</taxon>
    </lineage>
</organism>
<accession>A0A4Z0C236</accession>
<comment type="subunit">
    <text evidence="9">The complex comprises the extracytoplasmic solute receptor protein and the two transmembrane proteins.</text>
</comment>
<name>A0A4Z0C236_9BURK</name>
<feature type="transmembrane region" description="Helical" evidence="9">
    <location>
        <begin position="130"/>
        <end position="150"/>
    </location>
</feature>
<reference evidence="11 12" key="1">
    <citation type="submission" date="2019-03" db="EMBL/GenBank/DDBJ databases">
        <title>Ramlibacter rhizophilus CCTCC AB2015357, whole genome shotgun sequence.</title>
        <authorList>
            <person name="Zhang X."/>
            <person name="Feng G."/>
            <person name="Zhu H."/>
        </authorList>
    </citation>
    <scope>NUCLEOTIDE SEQUENCE [LARGE SCALE GENOMIC DNA]</scope>
    <source>
        <strain evidence="11 12">CCTCC AB2015357</strain>
    </source>
</reference>
<comment type="caution">
    <text evidence="9">Lacks conserved residue(s) required for the propagation of feature annotation.</text>
</comment>
<evidence type="ECO:0000256" key="4">
    <source>
        <dbReference type="ARBA" id="ARBA00022519"/>
    </source>
</evidence>
<feature type="domain" description="Tripartite ATP-independent periplasmic transporters DctQ component" evidence="10">
    <location>
        <begin position="26"/>
        <end position="154"/>
    </location>
</feature>